<gene>
    <name evidence="2" type="ORF">PBV87_17470</name>
</gene>
<evidence type="ECO:0000313" key="3">
    <source>
        <dbReference type="Proteomes" id="UP001169242"/>
    </source>
</evidence>
<comment type="caution">
    <text evidence="2">The sequence shown here is derived from an EMBL/GenBank/DDBJ whole genome shotgun (WGS) entry which is preliminary data.</text>
</comment>
<reference evidence="2" key="1">
    <citation type="journal article" date="2023" name="Int. J. Syst. Evol. Microbiol.">
        <title>&lt;i&gt;Holtiella tumoricola&lt;/i&gt; gen. nov. sp. nov., isolated from a human clinical sample.</title>
        <authorList>
            <person name="Allen-Vercoe E."/>
            <person name="Daigneault M.C."/>
            <person name="Vancuren S.J."/>
            <person name="Cochrane K."/>
            <person name="O'Neal L.L."/>
            <person name="Sankaranarayanan K."/>
            <person name="Lawson P.A."/>
        </authorList>
    </citation>
    <scope>NUCLEOTIDE SEQUENCE</scope>
    <source>
        <strain evidence="2">CC70A</strain>
    </source>
</reference>
<dbReference type="RefSeq" id="WP_271013149.1">
    <property type="nucleotide sequence ID" value="NZ_JAQIFT010000061.1"/>
</dbReference>
<protein>
    <submittedName>
        <fullName evidence="2">Extracellular solute-binding protein</fullName>
    </submittedName>
</protein>
<dbReference type="Pfam" id="PF01547">
    <property type="entry name" value="SBP_bac_1"/>
    <property type="match status" value="1"/>
</dbReference>
<dbReference type="Proteomes" id="UP001169242">
    <property type="component" value="Unassembled WGS sequence"/>
</dbReference>
<dbReference type="PANTHER" id="PTHR43649">
    <property type="entry name" value="ARABINOSE-BINDING PROTEIN-RELATED"/>
    <property type="match status" value="1"/>
</dbReference>
<feature type="signal peptide" evidence="1">
    <location>
        <begin position="1"/>
        <end position="23"/>
    </location>
</feature>
<organism evidence="2 3">
    <name type="scientific">Holtiella tumoricola</name>
    <dbReference type="NCBI Taxonomy" id="3018743"/>
    <lineage>
        <taxon>Bacteria</taxon>
        <taxon>Bacillati</taxon>
        <taxon>Bacillota</taxon>
        <taxon>Clostridia</taxon>
        <taxon>Lachnospirales</taxon>
        <taxon>Cellulosilyticaceae</taxon>
        <taxon>Holtiella</taxon>
    </lineage>
</organism>
<dbReference type="PROSITE" id="PS51257">
    <property type="entry name" value="PROKAR_LIPOPROTEIN"/>
    <property type="match status" value="1"/>
</dbReference>
<evidence type="ECO:0000313" key="2">
    <source>
        <dbReference type="EMBL" id="MDA3733271.1"/>
    </source>
</evidence>
<name>A0AA42DQQ4_9FIRM</name>
<sequence>MMKLNLRCISALTLAGMMGLTGCSTTTSKDASNVSGEKSVASTAVESKESVALDLFYYDAIRTFRSDSPLWKYIQEQNNIILNGVAPTTPGADPNEQFNLMLASGDLADIIHASKDNMNKNASKLLMPLDDLIEEYAPNLKAALDSDPIMRSASTSPDGKIYYIPYLPDGEVSEVLFIRKDWLDKFNLEVPTTVAAYEEAIRTFRENDANGNGKKDEIGYFDRDNKIGIWGIINFYGAAQEPYVVDGVVKNDKYTPEFKEVIKNVARIYKEGLIDPEIYTRGKNAREYMFIQNIGASTVDWIASTAKFQKMYQEQIPGLEWAPILPPASPSGEVRTQYSREKVSEWVWGISTACKDPVAAIKLFDYMFTEEGRRTMNFGLEGVTYDMVDGKPQFKEEVLNADDTVTNQLLDLGYASVGYKQDFEYERQWTDELALKGIEVYTEAKPFLDIISNLGLSYTEEESKIISEKNPALKSYTEEMVQKWILGSEDIDASFDKYLEKANKLGAQELLDIQQAAYDRIYK</sequence>
<evidence type="ECO:0000256" key="1">
    <source>
        <dbReference type="SAM" id="SignalP"/>
    </source>
</evidence>
<dbReference type="AlphaFoldDB" id="A0AA42DQQ4"/>
<dbReference type="SUPFAM" id="SSF53850">
    <property type="entry name" value="Periplasmic binding protein-like II"/>
    <property type="match status" value="1"/>
</dbReference>
<dbReference type="InterPro" id="IPR006059">
    <property type="entry name" value="SBP"/>
</dbReference>
<accession>A0AA42DQQ4</accession>
<keyword evidence="3" id="KW-1185">Reference proteome</keyword>
<keyword evidence="1" id="KW-0732">Signal</keyword>
<dbReference type="EMBL" id="JAQIFT010000061">
    <property type="protein sequence ID" value="MDA3733271.1"/>
    <property type="molecule type" value="Genomic_DNA"/>
</dbReference>
<dbReference type="PANTHER" id="PTHR43649:SF17">
    <property type="entry name" value="ABC TRANSPORTER SOLUTE BINDING PROTEIN-SUGAR TRANSPORT"/>
    <property type="match status" value="1"/>
</dbReference>
<dbReference type="InterPro" id="IPR050490">
    <property type="entry name" value="Bact_solute-bd_prot1"/>
</dbReference>
<proteinExistence type="predicted"/>
<dbReference type="Gene3D" id="3.40.190.10">
    <property type="entry name" value="Periplasmic binding protein-like II"/>
    <property type="match status" value="2"/>
</dbReference>
<feature type="chain" id="PRO_5041230781" evidence="1">
    <location>
        <begin position="24"/>
        <end position="523"/>
    </location>
</feature>